<evidence type="ECO:0000259" key="1">
    <source>
        <dbReference type="Pfam" id="PF13360"/>
    </source>
</evidence>
<dbReference type="PANTHER" id="PTHR34512:SF30">
    <property type="entry name" value="OUTER MEMBRANE PROTEIN ASSEMBLY FACTOR BAMB"/>
    <property type="match status" value="1"/>
</dbReference>
<comment type="caution">
    <text evidence="2">The sequence shown here is derived from an EMBL/GenBank/DDBJ whole genome shotgun (WGS) entry which is preliminary data.</text>
</comment>
<dbReference type="InterPro" id="IPR011047">
    <property type="entry name" value="Quinoprotein_ADH-like_sf"/>
</dbReference>
<feature type="domain" description="Pyrrolo-quinoline quinone repeat" evidence="1">
    <location>
        <begin position="30"/>
        <end position="173"/>
    </location>
</feature>
<dbReference type="Pfam" id="PF13360">
    <property type="entry name" value="PQQ_2"/>
    <property type="match status" value="3"/>
</dbReference>
<sequence length="655" mass="71394">MQPLSARDPRNIRTGLRIPDEFYCDPAYVLHALDATTGKELWANEQAGFTPQTDIVRGVYYAGKYWLVYHPTSGRFVNAKDRAARGKLSTDGTRNARKVVAFSAADGRRLFECPLGEGMAGVSFSGGTVYGASQHSSRGGLSAVDAETGELKWKVGGYFKCSPITSAVNAVFARSSIARSLDVRPWNRSKDAKSLRWYDIAGYRPNCTYPGIPANGMLYIQGPGCNCPFPVRTNSAMIQGKPAPKDPTGRLVKGAAFGRKIAPSPDKHPWRTWRANARRSAVSTGPVGDPGSFRKFWTVKLNGELTPAVAAGGMVYVGSTDGRVRAIDAATGKTRWRYFAKGRVAKSLWLWRGRLYFGDDGGWVHCLRADSGELIWRFRAAPARERVVSYGRYASRWPVRGGVLVAPTAGADPANATLYCSVGFFPTEGCYSYALDARTGKVRWETTHRGFTPRGPMAMGPGRLYAPSGWGPPFAVKLDDKKHTFRQIRQSGSGTSFTGADGMSVTEPSDEVLMRQTTAKYVHWRGNFKIKAADPALPIVTAKSIYLHGRYLSAQRREAFAISINGRLYRKDSRWSPDIVRWKAWKGIPMTAIAKAGGTIFTGGPGRALATDAATGRRVWSARSPGAVTDLAFSQGRLLAVTDSAQVLCFAPAAR</sequence>
<feature type="domain" description="Pyrrolo-quinoline quinone repeat" evidence="1">
    <location>
        <begin position="585"/>
        <end position="647"/>
    </location>
</feature>
<dbReference type="SUPFAM" id="SSF50998">
    <property type="entry name" value="Quinoprotein alcohol dehydrogenase-like"/>
    <property type="match status" value="3"/>
</dbReference>
<dbReference type="EMBL" id="LAZR01019689">
    <property type="protein sequence ID" value="KKL91598.1"/>
    <property type="molecule type" value="Genomic_DNA"/>
</dbReference>
<dbReference type="SMART" id="SM00564">
    <property type="entry name" value="PQQ"/>
    <property type="match status" value="6"/>
</dbReference>
<feature type="domain" description="Pyrrolo-quinoline quinone repeat" evidence="1">
    <location>
        <begin position="294"/>
        <end position="409"/>
    </location>
</feature>
<dbReference type="Gene3D" id="2.130.10.10">
    <property type="entry name" value="YVTN repeat-like/Quinoprotein amine dehydrogenase"/>
    <property type="match status" value="2"/>
</dbReference>
<dbReference type="InterPro" id="IPR002372">
    <property type="entry name" value="PQQ_rpt_dom"/>
</dbReference>
<name>A0A0F9FZ48_9ZZZZ</name>
<dbReference type="AlphaFoldDB" id="A0A0F9FZ48"/>
<proteinExistence type="predicted"/>
<protein>
    <recommendedName>
        <fullName evidence="1">Pyrrolo-quinoline quinone repeat domain-containing protein</fullName>
    </recommendedName>
</protein>
<dbReference type="PANTHER" id="PTHR34512">
    <property type="entry name" value="CELL SURFACE PROTEIN"/>
    <property type="match status" value="1"/>
</dbReference>
<dbReference type="InterPro" id="IPR015943">
    <property type="entry name" value="WD40/YVTN_repeat-like_dom_sf"/>
</dbReference>
<gene>
    <name evidence="2" type="ORF">LCGC14_1893090</name>
</gene>
<organism evidence="2">
    <name type="scientific">marine sediment metagenome</name>
    <dbReference type="NCBI Taxonomy" id="412755"/>
    <lineage>
        <taxon>unclassified sequences</taxon>
        <taxon>metagenomes</taxon>
        <taxon>ecological metagenomes</taxon>
    </lineage>
</organism>
<accession>A0A0F9FZ48</accession>
<dbReference type="InterPro" id="IPR018391">
    <property type="entry name" value="PQQ_b-propeller_rpt"/>
</dbReference>
<dbReference type="Gene3D" id="2.40.10.480">
    <property type="match status" value="1"/>
</dbReference>
<reference evidence="2" key="1">
    <citation type="journal article" date="2015" name="Nature">
        <title>Complex archaea that bridge the gap between prokaryotes and eukaryotes.</title>
        <authorList>
            <person name="Spang A."/>
            <person name="Saw J.H."/>
            <person name="Jorgensen S.L."/>
            <person name="Zaremba-Niedzwiedzka K."/>
            <person name="Martijn J."/>
            <person name="Lind A.E."/>
            <person name="van Eijk R."/>
            <person name="Schleper C."/>
            <person name="Guy L."/>
            <person name="Ettema T.J."/>
        </authorList>
    </citation>
    <scope>NUCLEOTIDE SEQUENCE</scope>
</reference>
<evidence type="ECO:0000313" key="2">
    <source>
        <dbReference type="EMBL" id="KKL91598.1"/>
    </source>
</evidence>